<keyword evidence="1" id="KW-1133">Transmembrane helix</keyword>
<evidence type="ECO:0000313" key="3">
    <source>
        <dbReference type="Proteomes" id="UP001233271"/>
    </source>
</evidence>
<proteinExistence type="predicted"/>
<name>A0AA48L3P1_9TREE</name>
<dbReference type="Proteomes" id="UP001233271">
    <property type="component" value="Chromosome 4"/>
</dbReference>
<protein>
    <submittedName>
        <fullName evidence="2">Uncharacterized protein</fullName>
    </submittedName>
</protein>
<feature type="transmembrane region" description="Helical" evidence="1">
    <location>
        <begin position="40"/>
        <end position="64"/>
    </location>
</feature>
<dbReference type="KEGG" id="ccac:CcaHIS019_0401770"/>
<feature type="transmembrane region" description="Helical" evidence="1">
    <location>
        <begin position="204"/>
        <end position="224"/>
    </location>
</feature>
<gene>
    <name evidence="2" type="ORF">CcaverHIS019_0401770</name>
</gene>
<sequence>MLNVRRVQASLHLALIGLAIPYVWLNTGILITIADAKNTAVAQLVYALSGTGWLLLFAIVIYMSKRDADDVLAFSWKDRIALACAFIHGTISNLAIRQEKGYTMIAILSLMCTLIFGVLCIGTVVIDLVRWKSDDEDDGGEGLIMDGGEEGNLTLTQTPRIQWPHFYNSSRLKIYRLAGAASLVLLAGVTESVMSASFLRLGRVFGTLMLILLSGSSVALSLVINGPKGGDGTNQYYSLAKVALGASNILFISLIVEGGVHVYVTVSMLIADSPRQL</sequence>
<dbReference type="EMBL" id="AP028215">
    <property type="protein sequence ID" value="BEI91357.1"/>
    <property type="molecule type" value="Genomic_DNA"/>
</dbReference>
<evidence type="ECO:0000313" key="2">
    <source>
        <dbReference type="EMBL" id="BEI91357.1"/>
    </source>
</evidence>
<evidence type="ECO:0000256" key="1">
    <source>
        <dbReference type="SAM" id="Phobius"/>
    </source>
</evidence>
<accession>A0AA48L3P1</accession>
<organism evidence="2 3">
    <name type="scientific">Cutaneotrichosporon cavernicola</name>
    <dbReference type="NCBI Taxonomy" id="279322"/>
    <lineage>
        <taxon>Eukaryota</taxon>
        <taxon>Fungi</taxon>
        <taxon>Dikarya</taxon>
        <taxon>Basidiomycota</taxon>
        <taxon>Agaricomycotina</taxon>
        <taxon>Tremellomycetes</taxon>
        <taxon>Trichosporonales</taxon>
        <taxon>Trichosporonaceae</taxon>
        <taxon>Cutaneotrichosporon</taxon>
    </lineage>
</organism>
<dbReference type="GeneID" id="85495227"/>
<dbReference type="AlphaFoldDB" id="A0AA48L3P1"/>
<keyword evidence="1" id="KW-0472">Membrane</keyword>
<dbReference type="RefSeq" id="XP_060456622.1">
    <property type="nucleotide sequence ID" value="XM_060599983.1"/>
</dbReference>
<feature type="transmembrane region" description="Helical" evidence="1">
    <location>
        <begin position="12"/>
        <end position="34"/>
    </location>
</feature>
<keyword evidence="3" id="KW-1185">Reference proteome</keyword>
<reference evidence="2" key="1">
    <citation type="journal article" date="2023" name="BMC Genomics">
        <title>Chromosome-level genome assemblies of Cutaneotrichosporon spp. (Trichosporonales, Basidiomycota) reveal imbalanced evolution between nucleotide sequences and chromosome synteny.</title>
        <authorList>
            <person name="Kobayashi Y."/>
            <person name="Kayamori A."/>
            <person name="Aoki K."/>
            <person name="Shiwa Y."/>
            <person name="Matsutani M."/>
            <person name="Fujita N."/>
            <person name="Sugita T."/>
            <person name="Iwasaki W."/>
            <person name="Tanaka N."/>
            <person name="Takashima M."/>
        </authorList>
    </citation>
    <scope>NUCLEOTIDE SEQUENCE</scope>
    <source>
        <strain evidence="2">HIS019</strain>
    </source>
</reference>
<keyword evidence="1" id="KW-0812">Transmembrane</keyword>
<feature type="transmembrane region" description="Helical" evidence="1">
    <location>
        <begin position="174"/>
        <end position="198"/>
    </location>
</feature>
<feature type="transmembrane region" description="Helical" evidence="1">
    <location>
        <begin position="102"/>
        <end position="126"/>
    </location>
</feature>